<gene>
    <name evidence="1" type="ORF">METZ01_LOCUS350636</name>
</gene>
<proteinExistence type="predicted"/>
<feature type="non-terminal residue" evidence="1">
    <location>
        <position position="1"/>
    </location>
</feature>
<sequence>LRNRSIWGKHLLDVYELVGLFEAALMVSPTFREY</sequence>
<organism evidence="1">
    <name type="scientific">marine metagenome</name>
    <dbReference type="NCBI Taxonomy" id="408172"/>
    <lineage>
        <taxon>unclassified sequences</taxon>
        <taxon>metagenomes</taxon>
        <taxon>ecological metagenomes</taxon>
    </lineage>
</organism>
<dbReference type="EMBL" id="UINC01122151">
    <property type="protein sequence ID" value="SVC97782.1"/>
    <property type="molecule type" value="Genomic_DNA"/>
</dbReference>
<evidence type="ECO:0000313" key="1">
    <source>
        <dbReference type="EMBL" id="SVC97782.1"/>
    </source>
</evidence>
<protein>
    <submittedName>
        <fullName evidence="1">Uncharacterized protein</fullName>
    </submittedName>
</protein>
<name>A0A382RKJ4_9ZZZZ</name>
<reference evidence="1" key="1">
    <citation type="submission" date="2018-05" db="EMBL/GenBank/DDBJ databases">
        <authorList>
            <person name="Lanie J.A."/>
            <person name="Ng W.-L."/>
            <person name="Kazmierczak K.M."/>
            <person name="Andrzejewski T.M."/>
            <person name="Davidsen T.M."/>
            <person name="Wayne K.J."/>
            <person name="Tettelin H."/>
            <person name="Glass J.I."/>
            <person name="Rusch D."/>
            <person name="Podicherti R."/>
            <person name="Tsui H.-C.T."/>
            <person name="Winkler M.E."/>
        </authorList>
    </citation>
    <scope>NUCLEOTIDE SEQUENCE</scope>
</reference>
<accession>A0A382RKJ4</accession>
<dbReference type="AlphaFoldDB" id="A0A382RKJ4"/>